<dbReference type="CDD" id="cd11579">
    <property type="entry name" value="Glyco_tran_WbsX"/>
    <property type="match status" value="1"/>
</dbReference>
<keyword evidence="3" id="KW-1185">Reference proteome</keyword>
<evidence type="ECO:0000313" key="2">
    <source>
        <dbReference type="EMBL" id="NTS29982.1"/>
    </source>
</evidence>
<sequence length="459" mass="53056">MNRLFEPERSESAANPVGRDVSDSSRALTESTDTSKLIAFYLPQFHRVKENSAWWGPGFTEWTNVARGRPNFDGHYQPHIPRELGFYDLSYVEPIAEQAALARKYGIHGFCFYHYWFSGRRILERPAENFLKSDIDIKFCLCWANENWTRTWDGDARSVLLEQKYAEGDDEAFIASLIDYFKDDRYIKIDGKPLLVVYHAKEIPNPKKSFAAWREFAKRQGFPDLHIAAVDFYDISAPEVCGADALVEFPPHKFIGSESRPDRSPVTTNPEFSGRFVDYRKMVAQSVNRPVPAFRLYRGIIPSWDNTARRQNTATTIINSNPSLYGRWLRYLRAYTRTEFDTGEDNFIFINAWNEWGEGCHLEPDQKWGLSYLEETRGSSFYKRDDAAEQSIEAARSSAIDTLTHAFLDSDPATDARTIAEKLSDYRPPSQFTRKLSGILVRWPWLHRTVKTIFQKINA</sequence>
<comment type="caution">
    <text evidence="2">The sequence shown here is derived from an EMBL/GenBank/DDBJ whole genome shotgun (WGS) entry which is preliminary data.</text>
</comment>
<protein>
    <submittedName>
        <fullName evidence="2">Glycoside hydrolase family 99-like domain-containing protein</fullName>
    </submittedName>
</protein>
<feature type="compositionally biased region" description="Basic and acidic residues" evidence="1">
    <location>
        <begin position="1"/>
        <end position="11"/>
    </location>
</feature>
<name>A0A849VJP9_9HYPH</name>
<dbReference type="AlphaFoldDB" id="A0A849VJP9"/>
<dbReference type="Pfam" id="PF14307">
    <property type="entry name" value="Glyco_tran_WbsX"/>
    <property type="match status" value="1"/>
</dbReference>
<feature type="region of interest" description="Disordered" evidence="1">
    <location>
        <begin position="1"/>
        <end position="28"/>
    </location>
</feature>
<dbReference type="PANTHER" id="PTHR41244">
    <property type="entry name" value="RHAMNAN SYNTHESIS F"/>
    <property type="match status" value="1"/>
</dbReference>
<reference evidence="2 3" key="1">
    <citation type="submission" date="2020-05" db="EMBL/GenBank/DDBJ databases">
        <authorList>
            <person name="Kim M.K."/>
        </authorList>
    </citation>
    <scope>NUCLEOTIDE SEQUENCE [LARGE SCALE GENOMIC DNA]</scope>
    <source>
        <strain evidence="2 3">BT25</strain>
    </source>
</reference>
<dbReference type="GO" id="GO:0016787">
    <property type="term" value="F:hydrolase activity"/>
    <property type="evidence" value="ECO:0007669"/>
    <property type="project" value="UniProtKB-KW"/>
</dbReference>
<evidence type="ECO:0000256" key="1">
    <source>
        <dbReference type="SAM" id="MobiDB-lite"/>
    </source>
</evidence>
<dbReference type="Proteomes" id="UP000550508">
    <property type="component" value="Unassembled WGS sequence"/>
</dbReference>
<organism evidence="2 3">
    <name type="scientific">Phyllobacterium pellucidum</name>
    <dbReference type="NCBI Taxonomy" id="2740464"/>
    <lineage>
        <taxon>Bacteria</taxon>
        <taxon>Pseudomonadati</taxon>
        <taxon>Pseudomonadota</taxon>
        <taxon>Alphaproteobacteria</taxon>
        <taxon>Hyphomicrobiales</taxon>
        <taxon>Phyllobacteriaceae</taxon>
        <taxon>Phyllobacterium</taxon>
    </lineage>
</organism>
<dbReference type="Gene3D" id="3.20.20.80">
    <property type="entry name" value="Glycosidases"/>
    <property type="match status" value="1"/>
</dbReference>
<dbReference type="RefSeq" id="WP_174207609.1">
    <property type="nucleotide sequence ID" value="NZ_JABUMX010000001.1"/>
</dbReference>
<keyword evidence="2" id="KW-0378">Hydrolase</keyword>
<gene>
    <name evidence="2" type="ORF">HQ945_01830</name>
</gene>
<evidence type="ECO:0000313" key="3">
    <source>
        <dbReference type="Proteomes" id="UP000550508"/>
    </source>
</evidence>
<dbReference type="EMBL" id="JABUMX010000001">
    <property type="protein sequence ID" value="NTS29982.1"/>
    <property type="molecule type" value="Genomic_DNA"/>
</dbReference>
<dbReference type="InterPro" id="IPR032719">
    <property type="entry name" value="WbsX"/>
</dbReference>
<proteinExistence type="predicted"/>
<accession>A0A849VJP9</accession>
<dbReference type="PANTHER" id="PTHR41244:SF1">
    <property type="entry name" value="GLYCOSYLTRANSFERASE"/>
    <property type="match status" value="1"/>
</dbReference>